<dbReference type="PANTHER" id="PTHR44051:SF19">
    <property type="entry name" value="DISULFIDE-BOND OXIDOREDUCTASE YFCG"/>
    <property type="match status" value="1"/>
</dbReference>
<reference evidence="5 6" key="1">
    <citation type="submission" date="2019-08" db="EMBL/GenBank/DDBJ databases">
        <title>Hyperibacter terrae gen. nov., sp. nov. and Hyperibacter viscosus sp. nov., two new members in the family Rhodospirillaceae isolated from the rhizosphere of Hypericum perforatum.</title>
        <authorList>
            <person name="Noviana Z."/>
        </authorList>
    </citation>
    <scope>NUCLEOTIDE SEQUENCE [LARGE SCALE GENOMIC DNA]</scope>
    <source>
        <strain evidence="5 6">R5959</strain>
    </source>
</reference>
<dbReference type="PANTHER" id="PTHR44051">
    <property type="entry name" value="GLUTATHIONE S-TRANSFERASE-RELATED"/>
    <property type="match status" value="1"/>
</dbReference>
<evidence type="ECO:0000256" key="1">
    <source>
        <dbReference type="ARBA" id="ARBA00007409"/>
    </source>
</evidence>
<dbReference type="EMBL" id="CP042582">
    <property type="protein sequence ID" value="QEX23934.1"/>
    <property type="molecule type" value="Genomic_DNA"/>
</dbReference>
<dbReference type="SFLD" id="SFLDG00358">
    <property type="entry name" value="Main_(cytGST)"/>
    <property type="match status" value="1"/>
</dbReference>
<evidence type="ECO:0000259" key="4">
    <source>
        <dbReference type="PROSITE" id="PS50405"/>
    </source>
</evidence>
<dbReference type="Pfam" id="PF13409">
    <property type="entry name" value="GST_N_2"/>
    <property type="match status" value="1"/>
</dbReference>
<dbReference type="RefSeq" id="WP_151119258.1">
    <property type="nucleotide sequence ID" value="NZ_CP042582.1"/>
</dbReference>
<dbReference type="InterPro" id="IPR040079">
    <property type="entry name" value="Glutathione_S-Trfase"/>
</dbReference>
<sequence>MLRVLGRGTSGNVQKVVWLLEELGLPYKREDYGRQFNNTGGDYLKLNPNGKVPTLDDNGTIIWESNTILRYLANKNGGKFYPADPAQRSEVERWMDWQLASLNAPYVSIFKDAKKPAAERGAGWAADSKELIGLLQILENGIAGRDWIAGKEMTLADFALGSIITRCLDFPIEHPPLPKLRTWREKLLTRPAFKKAIAG</sequence>
<dbReference type="AlphaFoldDB" id="A0A5J6N3J0"/>
<dbReference type="SFLD" id="SFLDG01150">
    <property type="entry name" value="Main.1:_Beta-like"/>
    <property type="match status" value="1"/>
</dbReference>
<dbReference type="InterPro" id="IPR036249">
    <property type="entry name" value="Thioredoxin-like_sf"/>
</dbReference>
<accession>A0A5J6N3J0</accession>
<dbReference type="SFLD" id="SFLDS00019">
    <property type="entry name" value="Glutathione_Transferase_(cytos"/>
    <property type="match status" value="1"/>
</dbReference>
<comment type="similarity">
    <text evidence="1">Belongs to the GST superfamily.</text>
</comment>
<keyword evidence="6" id="KW-1185">Reference proteome</keyword>
<dbReference type="Proteomes" id="UP000325797">
    <property type="component" value="Chromosome"/>
</dbReference>
<dbReference type="Gene3D" id="3.40.30.10">
    <property type="entry name" value="Glutaredoxin"/>
    <property type="match status" value="1"/>
</dbReference>
<dbReference type="KEGG" id="hadh:FRZ61_38740"/>
<dbReference type="PROSITE" id="PS50405">
    <property type="entry name" value="GST_CTER"/>
    <property type="match status" value="1"/>
</dbReference>
<dbReference type="GO" id="GO:0016740">
    <property type="term" value="F:transferase activity"/>
    <property type="evidence" value="ECO:0007669"/>
    <property type="project" value="UniProtKB-KW"/>
</dbReference>
<protein>
    <submittedName>
        <fullName evidence="5">Glutathione S-transferase</fullName>
    </submittedName>
</protein>
<dbReference type="CDD" id="cd03047">
    <property type="entry name" value="GST_N_2"/>
    <property type="match status" value="1"/>
</dbReference>
<dbReference type="FunFam" id="3.40.30.10:FF:000039">
    <property type="entry name" value="Glutathione S-transferase domain"/>
    <property type="match status" value="1"/>
</dbReference>
<dbReference type="SUPFAM" id="SSF47616">
    <property type="entry name" value="GST C-terminal domain-like"/>
    <property type="match status" value="1"/>
</dbReference>
<gene>
    <name evidence="5" type="ORF">FRZ61_38740</name>
</gene>
<feature type="domain" description="GST N-terminal" evidence="3">
    <location>
        <begin position="1"/>
        <end position="80"/>
    </location>
</feature>
<organism evidence="5 6">
    <name type="scientific">Hypericibacter adhaerens</name>
    <dbReference type="NCBI Taxonomy" id="2602016"/>
    <lineage>
        <taxon>Bacteria</taxon>
        <taxon>Pseudomonadati</taxon>
        <taxon>Pseudomonadota</taxon>
        <taxon>Alphaproteobacteria</taxon>
        <taxon>Rhodospirillales</taxon>
        <taxon>Dongiaceae</taxon>
        <taxon>Hypericibacter</taxon>
    </lineage>
</organism>
<evidence type="ECO:0000313" key="5">
    <source>
        <dbReference type="EMBL" id="QEX23934.1"/>
    </source>
</evidence>
<evidence type="ECO:0000256" key="2">
    <source>
        <dbReference type="ARBA" id="ARBA00022679"/>
    </source>
</evidence>
<dbReference type="InterPro" id="IPR004045">
    <property type="entry name" value="Glutathione_S-Trfase_N"/>
</dbReference>
<proteinExistence type="inferred from homology"/>
<dbReference type="OrthoDB" id="9810080at2"/>
<name>A0A5J6N3J0_9PROT</name>
<dbReference type="Pfam" id="PF00043">
    <property type="entry name" value="GST_C"/>
    <property type="match status" value="1"/>
</dbReference>
<dbReference type="PROSITE" id="PS50404">
    <property type="entry name" value="GST_NTER"/>
    <property type="match status" value="1"/>
</dbReference>
<dbReference type="InterPro" id="IPR010987">
    <property type="entry name" value="Glutathione-S-Trfase_C-like"/>
</dbReference>
<feature type="domain" description="GST C-terminal" evidence="4">
    <location>
        <begin position="84"/>
        <end position="199"/>
    </location>
</feature>
<dbReference type="InterPro" id="IPR004046">
    <property type="entry name" value="GST_C"/>
</dbReference>
<dbReference type="InterPro" id="IPR036282">
    <property type="entry name" value="Glutathione-S-Trfase_C_sf"/>
</dbReference>
<dbReference type="Gene3D" id="1.20.1050.10">
    <property type="match status" value="1"/>
</dbReference>
<dbReference type="SUPFAM" id="SSF52833">
    <property type="entry name" value="Thioredoxin-like"/>
    <property type="match status" value="1"/>
</dbReference>
<evidence type="ECO:0000313" key="6">
    <source>
        <dbReference type="Proteomes" id="UP000325797"/>
    </source>
</evidence>
<evidence type="ECO:0000259" key="3">
    <source>
        <dbReference type="PROSITE" id="PS50404"/>
    </source>
</evidence>
<keyword evidence="2 5" id="KW-0808">Transferase</keyword>